<protein>
    <recommendedName>
        <fullName evidence="2">Novel STAND NTPase 3 domain-containing protein</fullName>
    </recommendedName>
</protein>
<evidence type="ECO:0000313" key="3">
    <source>
        <dbReference type="EMBL" id="EOB13985.1"/>
    </source>
</evidence>
<proteinExistence type="predicted"/>
<accession>R0MIJ7</accession>
<dbReference type="SUPFAM" id="SSF52540">
    <property type="entry name" value="P-loop containing nucleoside triphosphate hydrolases"/>
    <property type="match status" value="1"/>
</dbReference>
<dbReference type="Pfam" id="PF20720">
    <property type="entry name" value="nSTAND3"/>
    <property type="match status" value="1"/>
</dbReference>
<feature type="domain" description="Novel STAND NTPase 3" evidence="2">
    <location>
        <begin position="43"/>
        <end position="113"/>
    </location>
</feature>
<dbReference type="PANTHER" id="PTHR10763:SF26">
    <property type="entry name" value="CELL DIVISION CONTROL PROTEIN 6 HOMOLOG"/>
    <property type="match status" value="1"/>
</dbReference>
<dbReference type="STRING" id="578461.R0MIJ7"/>
<dbReference type="Gene3D" id="3.40.50.300">
    <property type="entry name" value="P-loop containing nucleotide triphosphate hydrolases"/>
    <property type="match status" value="1"/>
</dbReference>
<evidence type="ECO:0000256" key="1">
    <source>
        <dbReference type="SAM" id="MobiDB-lite"/>
    </source>
</evidence>
<dbReference type="InterPro" id="IPR049050">
    <property type="entry name" value="nSTAND3"/>
</dbReference>
<dbReference type="OrthoDB" id="1926878at2759"/>
<dbReference type="Gene3D" id="1.10.8.60">
    <property type="match status" value="1"/>
</dbReference>
<organism evidence="3 4">
    <name type="scientific">Nosema bombycis (strain CQ1 / CVCC 102059)</name>
    <name type="common">Microsporidian parasite</name>
    <name type="synonym">Pebrine of silkworm</name>
    <dbReference type="NCBI Taxonomy" id="578461"/>
    <lineage>
        <taxon>Eukaryota</taxon>
        <taxon>Fungi</taxon>
        <taxon>Fungi incertae sedis</taxon>
        <taxon>Microsporidia</taxon>
        <taxon>Nosematidae</taxon>
        <taxon>Nosema</taxon>
    </lineage>
</organism>
<dbReference type="Proteomes" id="UP000016927">
    <property type="component" value="Unassembled WGS sequence"/>
</dbReference>
<dbReference type="HOGENOM" id="CLU_078003_0_0_1"/>
<name>R0MIJ7_NOSB1</name>
<dbReference type="InterPro" id="IPR050311">
    <property type="entry name" value="ORC1/CDC6"/>
</dbReference>
<dbReference type="OMA" id="YNENDIF"/>
<keyword evidence="4" id="KW-1185">Reference proteome</keyword>
<dbReference type="EMBL" id="KB908952">
    <property type="protein sequence ID" value="EOB13985.1"/>
    <property type="molecule type" value="Genomic_DNA"/>
</dbReference>
<feature type="compositionally biased region" description="Low complexity" evidence="1">
    <location>
        <begin position="13"/>
        <end position="22"/>
    </location>
</feature>
<evidence type="ECO:0000313" key="4">
    <source>
        <dbReference type="Proteomes" id="UP000016927"/>
    </source>
</evidence>
<evidence type="ECO:0000259" key="2">
    <source>
        <dbReference type="Pfam" id="PF20720"/>
    </source>
</evidence>
<gene>
    <name evidence="3" type="ORF">NBO_44g0003</name>
</gene>
<dbReference type="VEuPathDB" id="MicrosporidiaDB:NBO_44g0003"/>
<sequence>MVKLRKSKSDPITESSSTTTTEPSLKNKIEKAFASKNTKIYGRTEQIKQIKEFLLSKEKILNIVGVPGTGKTSIVLDLCKNIAKFKYLNFYKVPSIKKELQKNKYNVVVIDEFDKFYESQLTDCKFVIYHLNLKGTKLITLGNNLECGSTAIVFKPYTSNEIEEIVKMKIENEVGEPIISNIELKILCKKYSNGGDMRAVFRYILDHFDSTVKRVILETKNEEDLKPEDDASVHHKIILKLNDKKLSKFEAFKSYFAQCEEYGILPLPRTIFYELFDTLCYK</sequence>
<dbReference type="GO" id="GO:0033314">
    <property type="term" value="P:mitotic DNA replication checkpoint signaling"/>
    <property type="evidence" value="ECO:0007669"/>
    <property type="project" value="TreeGrafter"/>
</dbReference>
<dbReference type="PANTHER" id="PTHR10763">
    <property type="entry name" value="CELL DIVISION CONTROL PROTEIN 6-RELATED"/>
    <property type="match status" value="1"/>
</dbReference>
<dbReference type="InterPro" id="IPR027417">
    <property type="entry name" value="P-loop_NTPase"/>
</dbReference>
<feature type="region of interest" description="Disordered" evidence="1">
    <location>
        <begin position="1"/>
        <end position="24"/>
    </location>
</feature>
<dbReference type="GO" id="GO:0006270">
    <property type="term" value="P:DNA replication initiation"/>
    <property type="evidence" value="ECO:0007669"/>
    <property type="project" value="TreeGrafter"/>
</dbReference>
<reference evidence="3 4" key="1">
    <citation type="journal article" date="2013" name="BMC Genomics">
        <title>Comparative genomics of parasitic silkworm microsporidia reveal an association between genome expansion and host adaptation.</title>
        <authorList>
            <person name="Pan G."/>
            <person name="Xu J."/>
            <person name="Li T."/>
            <person name="Xia Q."/>
            <person name="Liu S.L."/>
            <person name="Zhang G."/>
            <person name="Li S."/>
            <person name="Li C."/>
            <person name="Liu H."/>
            <person name="Yang L."/>
            <person name="Liu T."/>
            <person name="Zhang X."/>
            <person name="Wu Z."/>
            <person name="Fan W."/>
            <person name="Dang X."/>
            <person name="Xiang H."/>
            <person name="Tao M."/>
            <person name="Li Y."/>
            <person name="Hu J."/>
            <person name="Li Z."/>
            <person name="Lin L."/>
            <person name="Luo J."/>
            <person name="Geng L."/>
            <person name="Wang L."/>
            <person name="Long M."/>
            <person name="Wan Y."/>
            <person name="He N."/>
            <person name="Zhang Z."/>
            <person name="Lu C."/>
            <person name="Keeling P.J."/>
            <person name="Wang J."/>
            <person name="Xiang Z."/>
            <person name="Zhou Z."/>
        </authorList>
    </citation>
    <scope>NUCLEOTIDE SEQUENCE [LARGE SCALE GENOMIC DNA]</scope>
    <source>
        <strain evidence="4">CQ1 / CVCC 102059</strain>
    </source>
</reference>
<dbReference type="GO" id="GO:0003688">
    <property type="term" value="F:DNA replication origin binding"/>
    <property type="evidence" value="ECO:0007669"/>
    <property type="project" value="TreeGrafter"/>
</dbReference>
<dbReference type="AlphaFoldDB" id="R0MIJ7"/>